<dbReference type="PANTHER" id="PTHR23322:SF1">
    <property type="entry name" value="FAS-ASSOCIATED FACTOR 2"/>
    <property type="match status" value="1"/>
</dbReference>
<dbReference type="PaxDb" id="3055-EDP03259"/>
<protein>
    <recommendedName>
        <fullName evidence="3">UBX domain-containing protein</fullName>
    </recommendedName>
</protein>
<dbReference type="Proteomes" id="UP000006906">
    <property type="component" value="Chromosome 3"/>
</dbReference>
<dbReference type="Pfam" id="PF14555">
    <property type="entry name" value="UBA_4"/>
    <property type="match status" value="1"/>
</dbReference>
<dbReference type="EMBL" id="CM008964">
    <property type="protein sequence ID" value="PNW85917.1"/>
    <property type="molecule type" value="Genomic_DNA"/>
</dbReference>
<dbReference type="RefSeq" id="XP_001693233.2">
    <property type="nucleotide sequence ID" value="XM_001693181.3"/>
</dbReference>
<dbReference type="Pfam" id="PF21021">
    <property type="entry name" value="FAF1"/>
    <property type="match status" value="1"/>
</dbReference>
<feature type="domain" description="UBX" evidence="3">
    <location>
        <begin position="434"/>
        <end position="513"/>
    </location>
</feature>
<dbReference type="SMART" id="SM00166">
    <property type="entry name" value="UBX"/>
    <property type="match status" value="1"/>
</dbReference>
<keyword evidence="5" id="KW-1185">Reference proteome</keyword>
<accession>A0A2K3DZI1</accession>
<dbReference type="AlphaFoldDB" id="A0A2K3DZI1"/>
<reference evidence="4 5" key="1">
    <citation type="journal article" date="2007" name="Science">
        <title>The Chlamydomonas genome reveals the evolution of key animal and plant functions.</title>
        <authorList>
            <person name="Merchant S.S."/>
            <person name="Prochnik S.E."/>
            <person name="Vallon O."/>
            <person name="Harris E.H."/>
            <person name="Karpowicz S.J."/>
            <person name="Witman G.B."/>
            <person name="Terry A."/>
            <person name="Salamov A."/>
            <person name="Fritz-Laylin L.K."/>
            <person name="Marechal-Drouard L."/>
            <person name="Marshall W.F."/>
            <person name="Qu L.H."/>
            <person name="Nelson D.R."/>
            <person name="Sanderfoot A.A."/>
            <person name="Spalding M.H."/>
            <person name="Kapitonov V.V."/>
            <person name="Ren Q."/>
            <person name="Ferris P."/>
            <person name="Lindquist E."/>
            <person name="Shapiro H."/>
            <person name="Lucas S.M."/>
            <person name="Grimwood J."/>
            <person name="Schmutz J."/>
            <person name="Cardol P."/>
            <person name="Cerutti H."/>
            <person name="Chanfreau G."/>
            <person name="Chen C.L."/>
            <person name="Cognat V."/>
            <person name="Croft M.T."/>
            <person name="Dent R."/>
            <person name="Dutcher S."/>
            <person name="Fernandez E."/>
            <person name="Fukuzawa H."/>
            <person name="Gonzalez-Ballester D."/>
            <person name="Gonzalez-Halphen D."/>
            <person name="Hallmann A."/>
            <person name="Hanikenne M."/>
            <person name="Hippler M."/>
            <person name="Inwood W."/>
            <person name="Jabbari K."/>
            <person name="Kalanon M."/>
            <person name="Kuras R."/>
            <person name="Lefebvre P.A."/>
            <person name="Lemaire S.D."/>
            <person name="Lobanov A.V."/>
            <person name="Lohr M."/>
            <person name="Manuell A."/>
            <person name="Meier I."/>
            <person name="Mets L."/>
            <person name="Mittag M."/>
            <person name="Mittelmeier T."/>
            <person name="Moroney J.V."/>
            <person name="Moseley J."/>
            <person name="Napoli C."/>
            <person name="Nedelcu A.M."/>
            <person name="Niyogi K."/>
            <person name="Novoselov S.V."/>
            <person name="Paulsen I.T."/>
            <person name="Pazour G."/>
            <person name="Purton S."/>
            <person name="Ral J.P."/>
            <person name="Riano-Pachon D.M."/>
            <person name="Riekhof W."/>
            <person name="Rymarquis L."/>
            <person name="Schroda M."/>
            <person name="Stern D."/>
            <person name="Umen J."/>
            <person name="Willows R."/>
            <person name="Wilson N."/>
            <person name="Zimmer S.L."/>
            <person name="Allmer J."/>
            <person name="Balk J."/>
            <person name="Bisova K."/>
            <person name="Chen C.J."/>
            <person name="Elias M."/>
            <person name="Gendler K."/>
            <person name="Hauser C."/>
            <person name="Lamb M.R."/>
            <person name="Ledford H."/>
            <person name="Long J.C."/>
            <person name="Minagawa J."/>
            <person name="Page M.D."/>
            <person name="Pan J."/>
            <person name="Pootakham W."/>
            <person name="Roje S."/>
            <person name="Rose A."/>
            <person name="Stahlberg E."/>
            <person name="Terauchi A.M."/>
            <person name="Yang P."/>
            <person name="Ball S."/>
            <person name="Bowler C."/>
            <person name="Dieckmann C.L."/>
            <person name="Gladyshev V.N."/>
            <person name="Green P."/>
            <person name="Jorgensen R."/>
            <person name="Mayfield S."/>
            <person name="Mueller-Roeber B."/>
            <person name="Rajamani S."/>
            <person name="Sayre R.T."/>
            <person name="Brokstein P."/>
            <person name="Dubchak I."/>
            <person name="Goodstein D."/>
            <person name="Hornick L."/>
            <person name="Huang Y.W."/>
            <person name="Jhaveri J."/>
            <person name="Luo Y."/>
            <person name="Martinez D."/>
            <person name="Ngau W.C."/>
            <person name="Otillar B."/>
            <person name="Poliakov A."/>
            <person name="Porter A."/>
            <person name="Szajkowski L."/>
            <person name="Werner G."/>
            <person name="Zhou K."/>
            <person name="Grigoriev I.V."/>
            <person name="Rokhsar D.S."/>
            <person name="Grossman A.R."/>
        </authorList>
    </citation>
    <scope>NUCLEOTIDE SEQUENCE [LARGE SCALE GENOMIC DNA]</scope>
    <source>
        <strain evidence="5">CC-503</strain>
    </source>
</reference>
<dbReference type="InterPro" id="IPR036249">
    <property type="entry name" value="Thioredoxin-like_sf"/>
</dbReference>
<dbReference type="InterPro" id="IPR001012">
    <property type="entry name" value="UBX_dom"/>
</dbReference>
<dbReference type="CDD" id="cd01767">
    <property type="entry name" value="UBX"/>
    <property type="match status" value="1"/>
</dbReference>
<gene>
    <name evidence="4" type="ORF">CHLRE_03g200100v5</name>
</gene>
<evidence type="ECO:0000313" key="5">
    <source>
        <dbReference type="Proteomes" id="UP000006906"/>
    </source>
</evidence>
<dbReference type="GeneID" id="5718944"/>
<feature type="compositionally biased region" description="Low complexity" evidence="2">
    <location>
        <begin position="86"/>
        <end position="97"/>
    </location>
</feature>
<dbReference type="OrthoDB" id="1026733at2759"/>
<dbReference type="Pfam" id="PF00789">
    <property type="entry name" value="UBX"/>
    <property type="match status" value="1"/>
</dbReference>
<dbReference type="SUPFAM" id="SSF52833">
    <property type="entry name" value="Thioredoxin-like"/>
    <property type="match status" value="1"/>
</dbReference>
<evidence type="ECO:0000256" key="1">
    <source>
        <dbReference type="ARBA" id="ARBA00023054"/>
    </source>
</evidence>
<dbReference type="SMART" id="SM00594">
    <property type="entry name" value="UAS"/>
    <property type="match status" value="1"/>
</dbReference>
<dbReference type="SUPFAM" id="SSF54236">
    <property type="entry name" value="Ubiquitin-like"/>
    <property type="match status" value="1"/>
</dbReference>
<dbReference type="ExpressionAtlas" id="A0A2K3DZI1">
    <property type="expression patterns" value="baseline"/>
</dbReference>
<dbReference type="FunCoup" id="A0A2K3DZI1">
    <property type="interactions" value="1989"/>
</dbReference>
<evidence type="ECO:0000259" key="3">
    <source>
        <dbReference type="PROSITE" id="PS50033"/>
    </source>
</evidence>
<dbReference type="GO" id="GO:0043130">
    <property type="term" value="F:ubiquitin binding"/>
    <property type="evidence" value="ECO:0000318"/>
    <property type="project" value="GO_Central"/>
</dbReference>
<dbReference type="PANTHER" id="PTHR23322">
    <property type="entry name" value="FAS-ASSOCIATED PROTEIN"/>
    <property type="match status" value="1"/>
</dbReference>
<dbReference type="KEGG" id="cre:CHLRE_03g200100v5"/>
<organism evidence="4 5">
    <name type="scientific">Chlamydomonas reinhardtii</name>
    <name type="common">Chlamydomonas smithii</name>
    <dbReference type="NCBI Taxonomy" id="3055"/>
    <lineage>
        <taxon>Eukaryota</taxon>
        <taxon>Viridiplantae</taxon>
        <taxon>Chlorophyta</taxon>
        <taxon>core chlorophytes</taxon>
        <taxon>Chlorophyceae</taxon>
        <taxon>CS clade</taxon>
        <taxon>Chlamydomonadales</taxon>
        <taxon>Chlamydomonadaceae</taxon>
        <taxon>Chlamydomonas</taxon>
    </lineage>
</organism>
<feature type="compositionally biased region" description="Basic and acidic residues" evidence="2">
    <location>
        <begin position="370"/>
        <end position="404"/>
    </location>
</feature>
<dbReference type="InterPro" id="IPR050730">
    <property type="entry name" value="UBX_domain-protein"/>
</dbReference>
<dbReference type="STRING" id="3055.A0A2K3DZI1"/>
<dbReference type="PROSITE" id="PS50033">
    <property type="entry name" value="UBX"/>
    <property type="match status" value="1"/>
</dbReference>
<evidence type="ECO:0000313" key="4">
    <source>
        <dbReference type="EMBL" id="PNW85917.1"/>
    </source>
</evidence>
<dbReference type="GO" id="GO:0036503">
    <property type="term" value="P:ERAD pathway"/>
    <property type="evidence" value="ECO:0000318"/>
    <property type="project" value="GO_Central"/>
</dbReference>
<dbReference type="InParanoid" id="A0A2K3DZI1"/>
<sequence length="517" mass="55115">MADAPPDELAVSRLQMMAHCDEVQARFLLEAAGGNLELALQMALENSDMGDAYAHHTQQQFHAPPAAQPRPGSAAFAGPLPPRPRAPALRTQAPGAAGTAGPGAAAGGGGAAVAGPPAALAAPLGLLGFMLRVPFMALGLGFRIMRFTVVNGLHAAAVVGDRVLPAPVMRAARGAVSAIATAAAGGADLDPSEQAAAFVADFKSAYGDRHPRWQESGWRVASQQARREFRFLFVYLHSPEHEDTDKFCRQVLTNPDAVDYINTHFVSWGGDVSYSDAFILSQQAQMGCTRFPFIALLSLSPHDSRPALVASASGQDIAADPAALLVLLRAAVMEHGVMLAAARAEVEEREHARRLVVEQDAEYEASLAADRAREAERAEERKRQEEEERKRADEERAAREAAEAEERRVAEAAAAIERRRDAARAALLPEPPAGAEGSAAIRLRLPDGTNTSRGFPAGATLQAVFDYVDSLDATSYSRYHLVANYPRRVFVRAAHGPVSLAELGLVPQAALFVQPDE</sequence>
<feature type="region of interest" description="Disordered" evidence="2">
    <location>
        <begin position="367"/>
        <end position="404"/>
    </location>
</feature>
<evidence type="ECO:0000256" key="2">
    <source>
        <dbReference type="SAM" id="MobiDB-lite"/>
    </source>
</evidence>
<feature type="region of interest" description="Disordered" evidence="2">
    <location>
        <begin position="56"/>
        <end position="108"/>
    </location>
</feature>
<dbReference type="InterPro" id="IPR049483">
    <property type="entry name" value="FAF1_2-like_UAS"/>
</dbReference>
<dbReference type="Gene3D" id="3.40.30.10">
    <property type="entry name" value="Glutaredoxin"/>
    <property type="match status" value="1"/>
</dbReference>
<feature type="compositionally biased region" description="Gly residues" evidence="2">
    <location>
        <begin position="98"/>
        <end position="108"/>
    </location>
</feature>
<name>A0A2K3DZI1_CHLRE</name>
<dbReference type="GO" id="GO:0005783">
    <property type="term" value="C:endoplasmic reticulum"/>
    <property type="evidence" value="ECO:0000318"/>
    <property type="project" value="GO_Central"/>
</dbReference>
<dbReference type="InterPro" id="IPR029071">
    <property type="entry name" value="Ubiquitin-like_domsf"/>
</dbReference>
<keyword evidence="1" id="KW-0175">Coiled coil</keyword>
<feature type="compositionally biased region" description="Low complexity" evidence="2">
    <location>
        <begin position="56"/>
        <end position="78"/>
    </location>
</feature>
<dbReference type="Gramene" id="PNW85917">
    <property type="protein sequence ID" value="PNW85917"/>
    <property type="gene ID" value="CHLRE_03g200100v5"/>
</dbReference>
<dbReference type="Gene3D" id="3.10.20.90">
    <property type="entry name" value="Phosphatidylinositol 3-kinase Catalytic Subunit, Chain A, domain 1"/>
    <property type="match status" value="1"/>
</dbReference>
<proteinExistence type="predicted"/>
<dbReference type="InterPro" id="IPR006577">
    <property type="entry name" value="UAS"/>
</dbReference>